<dbReference type="EMBL" id="FCOF02000015">
    <property type="protein sequence ID" value="SAK70482.1"/>
    <property type="molecule type" value="Genomic_DNA"/>
</dbReference>
<comment type="caution">
    <text evidence="3">The sequence shown here is derived from an EMBL/GenBank/DDBJ whole genome shotgun (WGS) entry which is preliminary data.</text>
</comment>
<proteinExistence type="predicted"/>
<reference evidence="3" key="1">
    <citation type="submission" date="2016-01" db="EMBL/GenBank/DDBJ databases">
        <authorList>
            <person name="Peeters C."/>
        </authorList>
    </citation>
    <scope>NUCLEOTIDE SEQUENCE [LARGE SCALE GENOMIC DNA]</scope>
    <source>
        <strain evidence="3">LMG 29318</strain>
    </source>
</reference>
<feature type="compositionally biased region" description="Basic residues" evidence="1">
    <location>
        <begin position="64"/>
        <end position="73"/>
    </location>
</feature>
<evidence type="ECO:0000256" key="2">
    <source>
        <dbReference type="SAM" id="SignalP"/>
    </source>
</evidence>
<feature type="region of interest" description="Disordered" evidence="1">
    <location>
        <begin position="39"/>
        <end position="81"/>
    </location>
</feature>
<accession>A0A158BK72</accession>
<sequence>MKKVSLAVLLSLSAVASGAYAQSDQGVTMSTDPSKIADIESRAQTLQTQQDNAQSMPTQTPSHKSMHHKKPHSKPMSGSSQ</sequence>
<dbReference type="RefSeq" id="WP_061125463.1">
    <property type="nucleotide sequence ID" value="NZ_FCOF02000015.1"/>
</dbReference>
<organism evidence="3 4">
    <name type="scientific">Caballeronia catudaia</name>
    <dbReference type="NCBI Taxonomy" id="1777136"/>
    <lineage>
        <taxon>Bacteria</taxon>
        <taxon>Pseudomonadati</taxon>
        <taxon>Pseudomonadota</taxon>
        <taxon>Betaproteobacteria</taxon>
        <taxon>Burkholderiales</taxon>
        <taxon>Burkholderiaceae</taxon>
        <taxon>Caballeronia</taxon>
    </lineage>
</organism>
<dbReference type="Proteomes" id="UP000054870">
    <property type="component" value="Unassembled WGS sequence"/>
</dbReference>
<gene>
    <name evidence="3" type="ORF">AWB75_03619</name>
</gene>
<feature type="signal peptide" evidence="2">
    <location>
        <begin position="1"/>
        <end position="21"/>
    </location>
</feature>
<dbReference type="AlphaFoldDB" id="A0A158BK72"/>
<feature type="compositionally biased region" description="Polar residues" evidence="1">
    <location>
        <begin position="42"/>
        <end position="60"/>
    </location>
</feature>
<dbReference type="OrthoDB" id="9115376at2"/>
<keyword evidence="2" id="KW-0732">Signal</keyword>
<evidence type="ECO:0000256" key="1">
    <source>
        <dbReference type="SAM" id="MobiDB-lite"/>
    </source>
</evidence>
<evidence type="ECO:0000313" key="3">
    <source>
        <dbReference type="EMBL" id="SAK70482.1"/>
    </source>
</evidence>
<protein>
    <submittedName>
        <fullName evidence="3">Uncharacterized protein</fullName>
    </submittedName>
</protein>
<keyword evidence="4" id="KW-1185">Reference proteome</keyword>
<feature type="chain" id="PRO_5007621883" evidence="2">
    <location>
        <begin position="22"/>
        <end position="81"/>
    </location>
</feature>
<name>A0A158BK72_9BURK</name>
<evidence type="ECO:0000313" key="4">
    <source>
        <dbReference type="Proteomes" id="UP000054870"/>
    </source>
</evidence>